<feature type="domain" description="CBM6" evidence="5">
    <location>
        <begin position="489"/>
        <end position="613"/>
    </location>
</feature>
<feature type="chain" id="PRO_5045421266" evidence="4">
    <location>
        <begin position="33"/>
        <end position="613"/>
    </location>
</feature>
<sequence>MALTPRRLRAAIGGVVLALGLIAPVSVATANAAPKLEDGSRLSVEPRIDRNFADPDVLLVDGVYHAYATNSDGQNVQHQTSKNLRNWTRQPDVAPTLGPWVGECSFTPGGATDRCVWAPEVTKVAGGYALYHTARDRASQRQCIGVSLATSPNGPFLPVGNDPLVCPTANRPPDLGGAIDASTYSENGQLYLLWKADGNCCSKPAIIYIQPLSADGRTLTGPATELIRNDLPWEGAVVEAPTLVKRGSTYYLYYSANDFYGGNYRTGYATATSLMGPYTKSRTELLTSDRFQNDVRGPGGQDVITRRDGRTAIVYHGWNPTYTYRAMYVSYLDYDAAGVPSVDDASTRYQAENGVITNARAVVDNSASGLSKVGGMDFANSSVSLQVWADTAGPKTLGIRFANGSTDGNRRVVSTDTLTVNGQSRTISFWHTTWGNWQLNEQRVQLRQGWNTVTLTRGTYFAEIDSVDVYDALPDPSPVAVPAGPAQGTRYEAEAGVINRARVRTDGAASGGAVVGGLDFNDSSVTLRVYAAESGDATLGITFSNGSERGGNLIEATDRVTVNGRDEGIVQFPHTRWGNWSTVEHEVRLKRGWNTVTLTRVSFYSELDAVDVY</sequence>
<dbReference type="InterPro" id="IPR005084">
    <property type="entry name" value="CBM6"/>
</dbReference>
<keyword evidence="3" id="KW-0326">Glycosidase</keyword>
<dbReference type="Pfam" id="PF04616">
    <property type="entry name" value="Glyco_hydro_43"/>
    <property type="match status" value="1"/>
</dbReference>
<dbReference type="InterPro" id="IPR008979">
    <property type="entry name" value="Galactose-bd-like_sf"/>
</dbReference>
<name>A0ABX0H292_9ACTN</name>
<dbReference type="SUPFAM" id="SSF49785">
    <property type="entry name" value="Galactose-binding domain-like"/>
    <property type="match status" value="2"/>
</dbReference>
<reference evidence="6 7" key="1">
    <citation type="submission" date="2020-03" db="EMBL/GenBank/DDBJ databases">
        <title>Two novel Motilibacter sp.</title>
        <authorList>
            <person name="Liu S."/>
        </authorList>
    </citation>
    <scope>NUCLEOTIDE SEQUENCE [LARGE SCALE GENOMIC DNA]</scope>
    <source>
        <strain evidence="6 7">E257</strain>
    </source>
</reference>
<dbReference type="InterPro" id="IPR023296">
    <property type="entry name" value="Glyco_hydro_beta-prop_sf"/>
</dbReference>
<comment type="similarity">
    <text evidence="1">Belongs to the glycosyl hydrolase 43 family.</text>
</comment>
<evidence type="ECO:0000313" key="6">
    <source>
        <dbReference type="EMBL" id="NHC16065.1"/>
    </source>
</evidence>
<keyword evidence="4" id="KW-0732">Signal</keyword>
<dbReference type="PROSITE" id="PS51175">
    <property type="entry name" value="CBM6"/>
    <property type="match status" value="1"/>
</dbReference>
<dbReference type="PANTHER" id="PTHR42812">
    <property type="entry name" value="BETA-XYLOSIDASE"/>
    <property type="match status" value="1"/>
</dbReference>
<protein>
    <submittedName>
        <fullName evidence="6">Family 43 glycosylhydrolase</fullName>
    </submittedName>
</protein>
<keyword evidence="2" id="KW-0378">Hydrolase</keyword>
<dbReference type="SUPFAM" id="SSF75005">
    <property type="entry name" value="Arabinanase/levansucrase/invertase"/>
    <property type="match status" value="1"/>
</dbReference>
<proteinExistence type="inferred from homology"/>
<dbReference type="PANTHER" id="PTHR42812:SF5">
    <property type="entry name" value="ENDO-ARABINASE"/>
    <property type="match status" value="1"/>
</dbReference>
<dbReference type="Gene3D" id="2.115.10.20">
    <property type="entry name" value="Glycosyl hydrolase domain, family 43"/>
    <property type="match status" value="1"/>
</dbReference>
<dbReference type="CDD" id="cd08999">
    <property type="entry name" value="GH43_ABN-like"/>
    <property type="match status" value="1"/>
</dbReference>
<dbReference type="EMBL" id="JAANNP010000087">
    <property type="protein sequence ID" value="NHC16065.1"/>
    <property type="molecule type" value="Genomic_DNA"/>
</dbReference>
<evidence type="ECO:0000256" key="2">
    <source>
        <dbReference type="ARBA" id="ARBA00022801"/>
    </source>
</evidence>
<dbReference type="Proteomes" id="UP000800981">
    <property type="component" value="Unassembled WGS sequence"/>
</dbReference>
<dbReference type="InterPro" id="IPR006710">
    <property type="entry name" value="Glyco_hydro_43"/>
</dbReference>
<accession>A0ABX0H292</accession>
<keyword evidence="7" id="KW-1185">Reference proteome</keyword>
<dbReference type="Gene3D" id="2.60.120.260">
    <property type="entry name" value="Galactose-binding domain-like"/>
    <property type="match status" value="2"/>
</dbReference>
<dbReference type="RefSeq" id="WP_166284539.1">
    <property type="nucleotide sequence ID" value="NZ_JAANNP010000087.1"/>
</dbReference>
<dbReference type="InterPro" id="IPR051795">
    <property type="entry name" value="Glycosyl_Hydrlase_43"/>
</dbReference>
<evidence type="ECO:0000256" key="3">
    <source>
        <dbReference type="ARBA" id="ARBA00023295"/>
    </source>
</evidence>
<comment type="caution">
    <text evidence="6">The sequence shown here is derived from an EMBL/GenBank/DDBJ whole genome shotgun (WGS) entry which is preliminary data.</text>
</comment>
<evidence type="ECO:0000256" key="4">
    <source>
        <dbReference type="SAM" id="SignalP"/>
    </source>
</evidence>
<evidence type="ECO:0000313" key="7">
    <source>
        <dbReference type="Proteomes" id="UP000800981"/>
    </source>
</evidence>
<gene>
    <name evidence="6" type="ORF">G9H71_19965</name>
</gene>
<evidence type="ECO:0000256" key="1">
    <source>
        <dbReference type="ARBA" id="ARBA00009865"/>
    </source>
</evidence>
<evidence type="ECO:0000259" key="5">
    <source>
        <dbReference type="PROSITE" id="PS51175"/>
    </source>
</evidence>
<organism evidence="6 7">
    <name type="scientific">Motilibacter deserti</name>
    <dbReference type="NCBI Taxonomy" id="2714956"/>
    <lineage>
        <taxon>Bacteria</taxon>
        <taxon>Bacillati</taxon>
        <taxon>Actinomycetota</taxon>
        <taxon>Actinomycetes</taxon>
        <taxon>Motilibacterales</taxon>
        <taxon>Motilibacteraceae</taxon>
        <taxon>Motilibacter</taxon>
    </lineage>
</organism>
<feature type="signal peptide" evidence="4">
    <location>
        <begin position="1"/>
        <end position="32"/>
    </location>
</feature>